<sequence>MTDPARAALDCGKTVEELSLYLAEGRTPPDTEIETCPDCLNALENLARLGGLSRELLRHDSDSLAPASDRWIDRLMTAVHDELRAGRDIPIQHPDPRVHITVSEGAVRALLRAVGDEVSGVHVTRTRIDGDVETPGAPVTVSIAIAAEWGRPLQELAEAVRTEVFDALVRHTDLTVTAIDVTVDELYADPTGKDPS</sequence>
<reference evidence="1" key="1">
    <citation type="submission" date="2024-05" db="EMBL/GenBank/DDBJ databases">
        <title>Herbiconiux sp. A18JL235.</title>
        <authorList>
            <person name="Zhang G."/>
        </authorList>
    </citation>
    <scope>NUCLEOTIDE SEQUENCE</scope>
    <source>
        <strain evidence="1">A18JL235</strain>
    </source>
</reference>
<protein>
    <submittedName>
        <fullName evidence="1">Asp23/Gls24 family envelope stress response protein</fullName>
    </submittedName>
</protein>
<dbReference type="RefSeq" id="WP_368498045.1">
    <property type="nucleotide sequence ID" value="NZ_CP162511.1"/>
</dbReference>
<dbReference type="EMBL" id="CP162511">
    <property type="protein sequence ID" value="XDI05657.1"/>
    <property type="molecule type" value="Genomic_DNA"/>
</dbReference>
<accession>A0AB39BI46</accession>
<evidence type="ECO:0000313" key="1">
    <source>
        <dbReference type="EMBL" id="XDI05657.1"/>
    </source>
</evidence>
<proteinExistence type="predicted"/>
<dbReference type="AlphaFoldDB" id="A0AB39BI46"/>
<gene>
    <name evidence="1" type="ORF">ABFY20_00790</name>
</gene>
<organism evidence="1">
    <name type="scientific">Herbiconiux sp. A18JL235</name>
    <dbReference type="NCBI Taxonomy" id="3152363"/>
    <lineage>
        <taxon>Bacteria</taxon>
        <taxon>Bacillati</taxon>
        <taxon>Actinomycetota</taxon>
        <taxon>Actinomycetes</taxon>
        <taxon>Micrococcales</taxon>
        <taxon>Microbacteriaceae</taxon>
        <taxon>Herbiconiux</taxon>
    </lineage>
</organism>
<name>A0AB39BI46_9MICO</name>